<dbReference type="GO" id="GO:0016740">
    <property type="term" value="F:transferase activity"/>
    <property type="evidence" value="ECO:0007669"/>
    <property type="project" value="UniProtKB-KW"/>
</dbReference>
<dbReference type="InterPro" id="IPR003787">
    <property type="entry name" value="Sulphur_relay_DsrE/F-like"/>
</dbReference>
<dbReference type="Pfam" id="PF01206">
    <property type="entry name" value="TusA"/>
    <property type="match status" value="1"/>
</dbReference>
<dbReference type="AlphaFoldDB" id="A0A2J6WMM9"/>
<evidence type="ECO:0000313" key="3">
    <source>
        <dbReference type="EMBL" id="PMP71611.1"/>
    </source>
</evidence>
<dbReference type="Proteomes" id="UP000242881">
    <property type="component" value="Unassembled WGS sequence"/>
</dbReference>
<name>A0A2J6WMM9_9BACT</name>
<evidence type="ECO:0000256" key="1">
    <source>
        <dbReference type="ARBA" id="ARBA00008984"/>
    </source>
</evidence>
<evidence type="ECO:0000313" key="4">
    <source>
        <dbReference type="Proteomes" id="UP000242881"/>
    </source>
</evidence>
<accession>A0A2J6WMM9</accession>
<dbReference type="RefSeq" id="WP_424605435.1">
    <property type="nucleotide sequence ID" value="NZ_JBNAVA010000004.1"/>
</dbReference>
<dbReference type="SUPFAM" id="SSF75169">
    <property type="entry name" value="DsrEFH-like"/>
    <property type="match status" value="1"/>
</dbReference>
<dbReference type="InterPro" id="IPR019870">
    <property type="entry name" value="Se_metab_YedF"/>
</dbReference>
<evidence type="ECO:0000259" key="2">
    <source>
        <dbReference type="PROSITE" id="PS01148"/>
    </source>
</evidence>
<gene>
    <name evidence="3" type="primary">yedF</name>
    <name evidence="3" type="ORF">C0187_03685</name>
</gene>
<dbReference type="PROSITE" id="PS01148">
    <property type="entry name" value="UPF0033"/>
    <property type="match status" value="1"/>
</dbReference>
<dbReference type="NCBIfam" id="TIGR03527">
    <property type="entry name" value="selenium_YedF"/>
    <property type="match status" value="1"/>
</dbReference>
<dbReference type="Gene3D" id="3.30.110.40">
    <property type="entry name" value="TusA-like domain"/>
    <property type="match status" value="1"/>
</dbReference>
<dbReference type="PANTHER" id="PTHR33279">
    <property type="entry name" value="SULFUR CARRIER PROTEIN YEDF-RELATED"/>
    <property type="match status" value="1"/>
</dbReference>
<keyword evidence="3" id="KW-0808">Transferase</keyword>
<sequence>MVIDARGKPCPTPVIMTKKYLDSITEGTFTVIVDSEVSKINVSKFLESQGVSFEIDQSGSEFKFTVAKGFSCSLPQTDQKSESQPSKNIVVFITSETIGHENLDLGKILMAGFLKNLKEQSPLPKTIIFVNTGVFITTRESDIVSALKELEADGVEILNCGTCLNFFNIDTKNLLVGSVTDAYTVARRLFDADKVIRV</sequence>
<organism evidence="3 4">
    <name type="scientific">Calditerrivibrio nitroreducens</name>
    <dbReference type="NCBI Taxonomy" id="477976"/>
    <lineage>
        <taxon>Bacteria</taxon>
        <taxon>Pseudomonadati</taxon>
        <taxon>Deferribacterota</taxon>
        <taxon>Deferribacteres</taxon>
        <taxon>Deferribacterales</taxon>
        <taxon>Calditerrivibrionaceae</taxon>
    </lineage>
</organism>
<reference evidence="3 4" key="1">
    <citation type="submission" date="2018-01" db="EMBL/GenBank/DDBJ databases">
        <title>Metagenomic assembled genomes from two thermal pools in the Uzon Caldera, Kamchatka, Russia.</title>
        <authorList>
            <person name="Wilkins L."/>
            <person name="Ettinger C."/>
        </authorList>
    </citation>
    <scope>NUCLEOTIDE SEQUENCE [LARGE SCALE GENOMIC DNA]</scope>
    <source>
        <strain evidence="3">ZAV-05</strain>
    </source>
</reference>
<comment type="caution">
    <text evidence="3">The sequence shown here is derived from an EMBL/GenBank/DDBJ whole genome shotgun (WGS) entry which is preliminary data.</text>
</comment>
<feature type="domain" description="UPF0033" evidence="2">
    <location>
        <begin position="3"/>
        <end position="27"/>
    </location>
</feature>
<dbReference type="Pfam" id="PF02635">
    <property type="entry name" value="DsrE"/>
    <property type="match status" value="1"/>
</dbReference>
<dbReference type="InterPro" id="IPR027396">
    <property type="entry name" value="DsrEFH-like"/>
</dbReference>
<dbReference type="SUPFAM" id="SSF64307">
    <property type="entry name" value="SirA-like"/>
    <property type="match status" value="1"/>
</dbReference>
<dbReference type="InterPro" id="IPR001455">
    <property type="entry name" value="TusA-like"/>
</dbReference>
<dbReference type="InterPro" id="IPR036868">
    <property type="entry name" value="TusA-like_sf"/>
</dbReference>
<proteinExistence type="inferred from homology"/>
<comment type="similarity">
    <text evidence="1">Belongs to the sulfur carrier protein TusA family.</text>
</comment>
<dbReference type="EMBL" id="PNIN01000038">
    <property type="protein sequence ID" value="PMP71611.1"/>
    <property type="molecule type" value="Genomic_DNA"/>
</dbReference>
<protein>
    <submittedName>
        <fullName evidence="3">Sulfurtransferase-like selenium metabolism protein YedF</fullName>
    </submittedName>
</protein>
<dbReference type="PANTHER" id="PTHR33279:SF6">
    <property type="entry name" value="SULFUR CARRIER PROTEIN YEDF-RELATED"/>
    <property type="match status" value="1"/>
</dbReference>
<dbReference type="CDD" id="cd03421">
    <property type="entry name" value="SirA_like_N"/>
    <property type="match status" value="1"/>
</dbReference>